<evidence type="ECO:0000256" key="4">
    <source>
        <dbReference type="ARBA" id="ARBA00017504"/>
    </source>
</evidence>
<keyword evidence="11 14" id="KW-0408">Iron</keyword>
<dbReference type="HAMAP" id="MF_02239">
    <property type="entry name" value="HemJ"/>
    <property type="match status" value="1"/>
</dbReference>
<evidence type="ECO:0000256" key="7">
    <source>
        <dbReference type="ARBA" id="ARBA00022692"/>
    </source>
</evidence>
<comment type="cofactor">
    <cofactor evidence="14">
        <name>heme b</name>
        <dbReference type="ChEBI" id="CHEBI:60344"/>
    </cofactor>
    <text evidence="14">Binds 1 heme b (iron(II)-protoporphyrin IX) group per subunit.</text>
</comment>
<feature type="binding site" description="axial binding residue" evidence="14">
    <location>
        <position position="49"/>
    </location>
    <ligand>
        <name>heme</name>
        <dbReference type="ChEBI" id="CHEBI:30413"/>
    </ligand>
    <ligandPart>
        <name>Fe</name>
        <dbReference type="ChEBI" id="CHEBI:18248"/>
    </ligandPart>
</feature>
<keyword evidence="9 14" id="KW-1133">Transmembrane helix</keyword>
<evidence type="ECO:0000313" key="15">
    <source>
        <dbReference type="EMBL" id="PHP68613.1"/>
    </source>
</evidence>
<evidence type="ECO:0000256" key="11">
    <source>
        <dbReference type="ARBA" id="ARBA00023004"/>
    </source>
</evidence>
<comment type="subunit">
    <text evidence="14">Homodimer.</text>
</comment>
<evidence type="ECO:0000256" key="10">
    <source>
        <dbReference type="ARBA" id="ARBA00023002"/>
    </source>
</evidence>
<keyword evidence="8 14" id="KW-0479">Metal-binding</keyword>
<dbReference type="GO" id="GO:0046872">
    <property type="term" value="F:metal ion binding"/>
    <property type="evidence" value="ECO:0007669"/>
    <property type="project" value="UniProtKB-KW"/>
</dbReference>
<dbReference type="AlphaFoldDB" id="A0A2G1QSV8"/>
<evidence type="ECO:0000256" key="14">
    <source>
        <dbReference type="HAMAP-Rule" id="MF_02239"/>
    </source>
</evidence>
<dbReference type="EMBL" id="PDVP01000001">
    <property type="protein sequence ID" value="PHP68613.1"/>
    <property type="molecule type" value="Genomic_DNA"/>
</dbReference>
<dbReference type="RefSeq" id="WP_099302850.1">
    <property type="nucleotide sequence ID" value="NZ_PDVP01000001.1"/>
</dbReference>
<reference evidence="15 16" key="1">
    <citation type="submission" date="2017-10" db="EMBL/GenBank/DDBJ databases">
        <title>Sedimentibacterium mangrovi gen. nov., sp. nov., a novel member of family Phyllobacteriacea isolated from mangrove sediment.</title>
        <authorList>
            <person name="Liao H."/>
            <person name="Tian Y."/>
        </authorList>
    </citation>
    <scope>NUCLEOTIDE SEQUENCE [LARGE SCALE GENOMIC DNA]</scope>
    <source>
        <strain evidence="15 16">X9-2-2</strain>
    </source>
</reference>
<dbReference type="GO" id="GO:0006782">
    <property type="term" value="P:protoporphyrinogen IX biosynthetic process"/>
    <property type="evidence" value="ECO:0007669"/>
    <property type="project" value="UniProtKB-UniRule"/>
</dbReference>
<comment type="similarity">
    <text evidence="3 14">Belongs to the HemJ family.</text>
</comment>
<feature type="transmembrane region" description="Helical" evidence="14">
    <location>
        <begin position="42"/>
        <end position="63"/>
    </location>
</feature>
<evidence type="ECO:0000256" key="13">
    <source>
        <dbReference type="ARBA" id="ARBA00048390"/>
    </source>
</evidence>
<gene>
    <name evidence="15" type="ORF">CSC94_01000</name>
</gene>
<keyword evidence="7 14" id="KW-0812">Transmembrane</keyword>
<organism evidence="15 16">
    <name type="scientific">Zhengella mangrovi</name>
    <dbReference type="NCBI Taxonomy" id="1982044"/>
    <lineage>
        <taxon>Bacteria</taxon>
        <taxon>Pseudomonadati</taxon>
        <taxon>Pseudomonadota</taxon>
        <taxon>Alphaproteobacteria</taxon>
        <taxon>Hyphomicrobiales</taxon>
        <taxon>Notoacmeibacteraceae</taxon>
        <taxon>Zhengella</taxon>
    </lineage>
</organism>
<dbReference type="OrthoDB" id="9800824at2"/>
<comment type="subcellular location">
    <subcellularLocation>
        <location evidence="1 14">Cell membrane</location>
        <topology evidence="1 14">Multi-pass membrane protein</topology>
    </subcellularLocation>
</comment>
<keyword evidence="12 14" id="KW-0472">Membrane</keyword>
<dbReference type="PANTHER" id="PTHR40255:SF1">
    <property type="entry name" value="PROTOPORPHYRINOGEN IX OXIDASE"/>
    <property type="match status" value="1"/>
</dbReference>
<dbReference type="Proteomes" id="UP000221168">
    <property type="component" value="Unassembled WGS sequence"/>
</dbReference>
<protein>
    <recommendedName>
        <fullName evidence="4 14">Protoporphyrinogen IX oxidase</fullName>
        <shortName evidence="14">PPO</shortName>
        <ecNumber evidence="14">1.3.99.-</ecNumber>
    </recommendedName>
</protein>
<dbReference type="Pfam" id="PF03653">
    <property type="entry name" value="UPF0093"/>
    <property type="match status" value="1"/>
</dbReference>
<dbReference type="NCBIfam" id="TIGR00701">
    <property type="entry name" value="protoporphyrinogen oxidase HemJ"/>
    <property type="match status" value="1"/>
</dbReference>
<comment type="catalytic activity">
    <reaction evidence="13 14">
        <text>protoporphyrinogen IX + 3 A = protoporphyrin IX + 3 AH2</text>
        <dbReference type="Rhea" id="RHEA:62000"/>
        <dbReference type="ChEBI" id="CHEBI:13193"/>
        <dbReference type="ChEBI" id="CHEBI:17499"/>
        <dbReference type="ChEBI" id="CHEBI:57306"/>
        <dbReference type="ChEBI" id="CHEBI:57307"/>
    </reaction>
</comment>
<feature type="transmembrane region" description="Helical" evidence="14">
    <location>
        <begin position="159"/>
        <end position="177"/>
    </location>
</feature>
<comment type="function">
    <text evidence="14">Catalyzes the oxidation of protoporphyrinogen IX to protoporphyrin IX.</text>
</comment>
<keyword evidence="10 14" id="KW-0560">Oxidoreductase</keyword>
<evidence type="ECO:0000313" key="16">
    <source>
        <dbReference type="Proteomes" id="UP000221168"/>
    </source>
</evidence>
<evidence type="ECO:0000256" key="9">
    <source>
        <dbReference type="ARBA" id="ARBA00022989"/>
    </source>
</evidence>
<dbReference type="EC" id="1.3.99.-" evidence="14"/>
<keyword evidence="5 14" id="KW-1003">Cell membrane</keyword>
<evidence type="ECO:0000256" key="6">
    <source>
        <dbReference type="ARBA" id="ARBA00022617"/>
    </source>
</evidence>
<keyword evidence="6 14" id="KW-0349">Heme</keyword>
<feature type="transmembrane region" description="Helical" evidence="14">
    <location>
        <begin position="90"/>
        <end position="109"/>
    </location>
</feature>
<keyword evidence="16" id="KW-1185">Reference proteome</keyword>
<comment type="caution">
    <text evidence="15">The sequence shown here is derived from an EMBL/GenBank/DDBJ whole genome shotgun (WGS) entry which is preliminary data.</text>
</comment>
<dbReference type="PANTHER" id="PTHR40255">
    <property type="entry name" value="UPF0093 MEMBRANE PROTEIN SLR1790"/>
    <property type="match status" value="1"/>
</dbReference>
<dbReference type="GO" id="GO:0005886">
    <property type="term" value="C:plasma membrane"/>
    <property type="evidence" value="ECO:0007669"/>
    <property type="project" value="UniProtKB-SubCell"/>
</dbReference>
<evidence type="ECO:0000256" key="3">
    <source>
        <dbReference type="ARBA" id="ARBA00006501"/>
    </source>
</evidence>
<dbReference type="UniPathway" id="UPA00251">
    <property type="reaction ID" value="UER00324"/>
</dbReference>
<evidence type="ECO:0000256" key="12">
    <source>
        <dbReference type="ARBA" id="ARBA00023136"/>
    </source>
</evidence>
<feature type="transmembrane region" description="Helical" evidence="14">
    <location>
        <begin position="121"/>
        <end position="138"/>
    </location>
</feature>
<evidence type="ECO:0000256" key="5">
    <source>
        <dbReference type="ARBA" id="ARBA00022475"/>
    </source>
</evidence>
<evidence type="ECO:0000256" key="2">
    <source>
        <dbReference type="ARBA" id="ARBA00005073"/>
    </source>
</evidence>
<feature type="transmembrane region" description="Helical" evidence="14">
    <location>
        <begin position="20"/>
        <end position="36"/>
    </location>
</feature>
<accession>A0A2G1QSV8</accession>
<dbReference type="GO" id="GO:0070818">
    <property type="term" value="F:protoporphyrinogen oxidase activity"/>
    <property type="evidence" value="ECO:0007669"/>
    <property type="project" value="UniProtKB-UniRule"/>
</dbReference>
<evidence type="ECO:0000256" key="1">
    <source>
        <dbReference type="ARBA" id="ARBA00004651"/>
    </source>
</evidence>
<sequence length="182" mass="20956">MTQTREEMQASGRKAARRAGIAIAIFLALTAGLFWLDPQGFYLWAKAIHVIAVIAWMAGMFYLPRLFIYHCEAEPGSVQSETFKVMERRLLRVIMNPAMTIAWVFGLWLAWDAGFYTDGWFHVKFAAVLAMSAAHGDLSKSVREFAEDRNKRSQRQWRMINEIPTLLMMLIVVMVIVKPQLW</sequence>
<name>A0A2G1QSV8_9HYPH</name>
<dbReference type="InterPro" id="IPR005265">
    <property type="entry name" value="HemJ-like"/>
</dbReference>
<comment type="pathway">
    <text evidence="2 14">Porphyrin-containing compound metabolism; protoporphyrin-IX biosynthesis; protoporphyrin-IX from protoporphyrinogen-IX: step 1/1.</text>
</comment>
<feature type="binding site" description="axial binding residue" evidence="14">
    <location>
        <position position="124"/>
    </location>
    <ligand>
        <name>heme</name>
        <dbReference type="ChEBI" id="CHEBI:30413"/>
    </ligand>
    <ligandPart>
        <name>Fe</name>
        <dbReference type="ChEBI" id="CHEBI:18248"/>
    </ligandPart>
</feature>
<evidence type="ECO:0000256" key="8">
    <source>
        <dbReference type="ARBA" id="ARBA00022723"/>
    </source>
</evidence>
<proteinExistence type="inferred from homology"/>